<sequence>MLKIEVSVKENRHSQRRQQRTRVVGFSKNSRSEVVQAFSHVIGYTPFSATSTHEVPRAHDHKIYLAKMIAIMELASPLSQCYFWTSPQAREKQVFEQTHALRSVASSKFIPLASNTPLNILWREPCRFVQALAGVKERMDQATICPCAPGWRGWNYPTRQNRVTFKGRVTPQQRRTWAINEESGNKMGMLNA</sequence>
<dbReference type="EMBL" id="JAYMYQ010000009">
    <property type="protein sequence ID" value="KAK7313117.1"/>
    <property type="molecule type" value="Genomic_DNA"/>
</dbReference>
<name>A0AAN9KBK2_CANGL</name>
<feature type="compositionally biased region" description="Basic and acidic residues" evidence="1">
    <location>
        <begin position="1"/>
        <end position="13"/>
    </location>
</feature>
<evidence type="ECO:0000313" key="3">
    <source>
        <dbReference type="Proteomes" id="UP001367508"/>
    </source>
</evidence>
<evidence type="ECO:0000256" key="1">
    <source>
        <dbReference type="SAM" id="MobiDB-lite"/>
    </source>
</evidence>
<dbReference type="Proteomes" id="UP001367508">
    <property type="component" value="Unassembled WGS sequence"/>
</dbReference>
<keyword evidence="3" id="KW-1185">Reference proteome</keyword>
<protein>
    <submittedName>
        <fullName evidence="2">Uncharacterized protein</fullName>
    </submittedName>
</protein>
<organism evidence="2 3">
    <name type="scientific">Canavalia gladiata</name>
    <name type="common">Sword bean</name>
    <name type="synonym">Dolichos gladiatus</name>
    <dbReference type="NCBI Taxonomy" id="3824"/>
    <lineage>
        <taxon>Eukaryota</taxon>
        <taxon>Viridiplantae</taxon>
        <taxon>Streptophyta</taxon>
        <taxon>Embryophyta</taxon>
        <taxon>Tracheophyta</taxon>
        <taxon>Spermatophyta</taxon>
        <taxon>Magnoliopsida</taxon>
        <taxon>eudicotyledons</taxon>
        <taxon>Gunneridae</taxon>
        <taxon>Pentapetalae</taxon>
        <taxon>rosids</taxon>
        <taxon>fabids</taxon>
        <taxon>Fabales</taxon>
        <taxon>Fabaceae</taxon>
        <taxon>Papilionoideae</taxon>
        <taxon>50 kb inversion clade</taxon>
        <taxon>NPAAA clade</taxon>
        <taxon>indigoferoid/millettioid clade</taxon>
        <taxon>Phaseoleae</taxon>
        <taxon>Canavalia</taxon>
    </lineage>
</organism>
<proteinExistence type="predicted"/>
<comment type="caution">
    <text evidence="2">The sequence shown here is derived from an EMBL/GenBank/DDBJ whole genome shotgun (WGS) entry which is preliminary data.</text>
</comment>
<accession>A0AAN9KBK2</accession>
<feature type="region of interest" description="Disordered" evidence="1">
    <location>
        <begin position="1"/>
        <end position="22"/>
    </location>
</feature>
<dbReference type="AlphaFoldDB" id="A0AAN9KBK2"/>
<gene>
    <name evidence="2" type="ORF">VNO77_37543</name>
</gene>
<evidence type="ECO:0000313" key="2">
    <source>
        <dbReference type="EMBL" id="KAK7313117.1"/>
    </source>
</evidence>
<reference evidence="2 3" key="1">
    <citation type="submission" date="2024-01" db="EMBL/GenBank/DDBJ databases">
        <title>The genomes of 5 underutilized Papilionoideae crops provide insights into root nodulation and disease resistanc.</title>
        <authorList>
            <person name="Jiang F."/>
        </authorList>
    </citation>
    <scope>NUCLEOTIDE SEQUENCE [LARGE SCALE GENOMIC DNA]</scope>
    <source>
        <strain evidence="2">LVBAO_FW01</strain>
        <tissue evidence="2">Leaves</tissue>
    </source>
</reference>